<dbReference type="Gene3D" id="3.30.70.1290">
    <property type="entry name" value="Transposase IS200-like"/>
    <property type="match status" value="1"/>
</dbReference>
<gene>
    <name evidence="3" type="ORF">MNBD_GAMMA04-1624</name>
</gene>
<feature type="domain" description="Transposase IS200-like" evidence="2">
    <location>
        <begin position="9"/>
        <end position="123"/>
    </location>
</feature>
<dbReference type="GO" id="GO:0004803">
    <property type="term" value="F:transposase activity"/>
    <property type="evidence" value="ECO:0007669"/>
    <property type="project" value="InterPro"/>
</dbReference>
<dbReference type="Gene3D" id="1.10.1750.10">
    <property type="match status" value="1"/>
</dbReference>
<evidence type="ECO:0000259" key="2">
    <source>
        <dbReference type="SMART" id="SM01321"/>
    </source>
</evidence>
<dbReference type="InterPro" id="IPR036515">
    <property type="entry name" value="Transposase_17_sf"/>
</dbReference>
<reference evidence="3" key="1">
    <citation type="submission" date="2018-06" db="EMBL/GenBank/DDBJ databases">
        <authorList>
            <person name="Zhirakovskaya E."/>
        </authorList>
    </citation>
    <scope>NUCLEOTIDE SEQUENCE</scope>
</reference>
<dbReference type="PANTHER" id="PTHR34322">
    <property type="entry name" value="TRANSPOSASE, Y1_TNP DOMAIN-CONTAINING"/>
    <property type="match status" value="1"/>
</dbReference>
<dbReference type="EMBL" id="UOFB01000332">
    <property type="protein sequence ID" value="VAW49206.1"/>
    <property type="molecule type" value="Genomic_DNA"/>
</dbReference>
<proteinExistence type="predicted"/>
<dbReference type="SUPFAM" id="SSF48295">
    <property type="entry name" value="TrpR-like"/>
    <property type="match status" value="1"/>
</dbReference>
<name>A0A3B0WXW4_9ZZZZ</name>
<protein>
    <submittedName>
        <fullName evidence="3">Transposase and inactivated derivatives</fullName>
    </submittedName>
</protein>
<dbReference type="InterPro" id="IPR002686">
    <property type="entry name" value="Transposase_17"/>
</dbReference>
<dbReference type="SMART" id="SM01321">
    <property type="entry name" value="Y1_Tnp"/>
    <property type="match status" value="1"/>
</dbReference>
<dbReference type="Pfam" id="PF01797">
    <property type="entry name" value="Y1_Tnp"/>
    <property type="match status" value="1"/>
</dbReference>
<dbReference type="InterPro" id="IPR013159">
    <property type="entry name" value="DnaA_C"/>
</dbReference>
<accession>A0A3B0WXW4</accession>
<dbReference type="InterPro" id="IPR010921">
    <property type="entry name" value="Trp_repressor/repl_initiator"/>
</dbReference>
<dbReference type="GO" id="GO:0006313">
    <property type="term" value="P:DNA transposition"/>
    <property type="evidence" value="ECO:0007669"/>
    <property type="project" value="InterPro"/>
</dbReference>
<dbReference type="SMART" id="SM00760">
    <property type="entry name" value="Bac_DnaA_C"/>
    <property type="match status" value="1"/>
</dbReference>
<dbReference type="GO" id="GO:0005524">
    <property type="term" value="F:ATP binding"/>
    <property type="evidence" value="ECO:0007669"/>
    <property type="project" value="InterPro"/>
</dbReference>
<organism evidence="3">
    <name type="scientific">hydrothermal vent metagenome</name>
    <dbReference type="NCBI Taxonomy" id="652676"/>
    <lineage>
        <taxon>unclassified sequences</taxon>
        <taxon>metagenomes</taxon>
        <taxon>ecological metagenomes</taxon>
    </lineage>
</organism>
<dbReference type="CDD" id="cd06571">
    <property type="entry name" value="Bac_DnaA_C"/>
    <property type="match status" value="1"/>
</dbReference>
<sequence>MARKPRIHVPGGVYHVMLRGNGGQDIFFDEEDRCHFYLLLQEGVSRFDYRIHGFCLMDDHVHLAVQVGEESLSKIMQNISFRYTRWVNQKQNRKGHLFQGRYKAVLVEQDSYLLQLVRYIHLNPVRAEMVLEPEAYAWSGHRAYLGKEILPWLNTEWVLSQFGKRLSSCRKHYEEFVLAGRCERYRDEFHGGEIDKRILGGDGFVKKMIAKSMVQTRKEVVLNDLIRCVCKEYDIDEKQLTSSTRDRYTSEARQVVGWLALKSDNLTLTQVAEYFGRDVTTLSRGVKRVEESILKSKTFAKKLKKLNKAISQA</sequence>
<dbReference type="PANTHER" id="PTHR34322:SF2">
    <property type="entry name" value="TRANSPOSASE IS200-LIKE DOMAIN-CONTAINING PROTEIN"/>
    <property type="match status" value="1"/>
</dbReference>
<dbReference type="AlphaFoldDB" id="A0A3B0WXW4"/>
<dbReference type="GO" id="GO:0006275">
    <property type="term" value="P:regulation of DNA replication"/>
    <property type="evidence" value="ECO:0007669"/>
    <property type="project" value="InterPro"/>
</dbReference>
<dbReference type="GO" id="GO:0043565">
    <property type="term" value="F:sequence-specific DNA binding"/>
    <property type="evidence" value="ECO:0007669"/>
    <property type="project" value="InterPro"/>
</dbReference>
<evidence type="ECO:0000313" key="3">
    <source>
        <dbReference type="EMBL" id="VAW49206.1"/>
    </source>
</evidence>
<dbReference type="SUPFAM" id="SSF143422">
    <property type="entry name" value="Transposase IS200-like"/>
    <property type="match status" value="1"/>
</dbReference>
<feature type="domain" description="Chromosomal replication initiator DnaA C-terminal" evidence="1">
    <location>
        <begin position="221"/>
        <end position="289"/>
    </location>
</feature>
<evidence type="ECO:0000259" key="1">
    <source>
        <dbReference type="SMART" id="SM00760"/>
    </source>
</evidence>
<dbReference type="GO" id="GO:0006270">
    <property type="term" value="P:DNA replication initiation"/>
    <property type="evidence" value="ECO:0007669"/>
    <property type="project" value="InterPro"/>
</dbReference>
<dbReference type="Pfam" id="PF08299">
    <property type="entry name" value="Bac_DnaA_C"/>
    <property type="match status" value="1"/>
</dbReference>